<dbReference type="KEGG" id="aja:AJAP_02130"/>
<evidence type="ECO:0000313" key="2">
    <source>
        <dbReference type="EMBL" id="AIG73356.1"/>
    </source>
</evidence>
<keyword evidence="3" id="KW-1185">Reference proteome</keyword>
<reference evidence="2 3" key="1">
    <citation type="journal article" date="2014" name="J. Biotechnol.">
        <title>Complete genome sequence of the actinobacterium Amycolatopsis japonica MG417-CF17(T) (=DSM 44213T) producing (S,S)-N,N'-ethylenediaminedisuccinic acid.</title>
        <authorList>
            <person name="Stegmann E."/>
            <person name="Albersmeier A."/>
            <person name="Spohn M."/>
            <person name="Gert H."/>
            <person name="Weber T."/>
            <person name="Wohlleben W."/>
            <person name="Kalinowski J."/>
            <person name="Ruckert C."/>
        </authorList>
    </citation>
    <scope>NUCLEOTIDE SEQUENCE [LARGE SCALE GENOMIC DNA]</scope>
    <source>
        <strain evidence="3">MG417-CF17 (DSM 44213)</strain>
    </source>
</reference>
<dbReference type="Gene3D" id="3.30.1330.60">
    <property type="entry name" value="OmpA-like domain"/>
    <property type="match status" value="1"/>
</dbReference>
<dbReference type="STRING" id="208439.AJAP_02130"/>
<protein>
    <submittedName>
        <fullName evidence="2">Conserved putative secreted protein</fullName>
    </submittedName>
</protein>
<organism evidence="2 3">
    <name type="scientific">Amycolatopsis japonica</name>
    <dbReference type="NCBI Taxonomy" id="208439"/>
    <lineage>
        <taxon>Bacteria</taxon>
        <taxon>Bacillati</taxon>
        <taxon>Actinomycetota</taxon>
        <taxon>Actinomycetes</taxon>
        <taxon>Pseudonocardiales</taxon>
        <taxon>Pseudonocardiaceae</taxon>
        <taxon>Amycolatopsis</taxon>
        <taxon>Amycolatopsis japonica group</taxon>
    </lineage>
</organism>
<evidence type="ECO:0000256" key="1">
    <source>
        <dbReference type="SAM" id="MobiDB-lite"/>
    </source>
</evidence>
<dbReference type="AlphaFoldDB" id="A0A075ULR4"/>
<feature type="region of interest" description="Disordered" evidence="1">
    <location>
        <begin position="89"/>
        <end position="128"/>
    </location>
</feature>
<dbReference type="EMBL" id="CP008953">
    <property type="protein sequence ID" value="AIG73356.1"/>
    <property type="molecule type" value="Genomic_DNA"/>
</dbReference>
<dbReference type="eggNOG" id="COG2885">
    <property type="taxonomic scope" value="Bacteria"/>
</dbReference>
<gene>
    <name evidence="2" type="ORF">AJAP_02130</name>
</gene>
<proteinExistence type="predicted"/>
<feature type="compositionally biased region" description="Basic and acidic residues" evidence="1">
    <location>
        <begin position="228"/>
        <end position="239"/>
    </location>
</feature>
<dbReference type="RefSeq" id="WP_228694847.1">
    <property type="nucleotide sequence ID" value="NZ_CP008953.1"/>
</dbReference>
<name>A0A075ULR4_9PSEU</name>
<feature type="region of interest" description="Disordered" evidence="1">
    <location>
        <begin position="207"/>
        <end position="239"/>
    </location>
</feature>
<dbReference type="SUPFAM" id="SSF103088">
    <property type="entry name" value="OmpA-like"/>
    <property type="match status" value="1"/>
</dbReference>
<accession>A0A075ULR4</accession>
<feature type="compositionally biased region" description="Pro residues" evidence="1">
    <location>
        <begin position="106"/>
        <end position="120"/>
    </location>
</feature>
<evidence type="ECO:0000313" key="3">
    <source>
        <dbReference type="Proteomes" id="UP000028492"/>
    </source>
</evidence>
<dbReference type="HOGENOM" id="CLU_1189209_0_0_11"/>
<sequence>MPGTRWSRLLPTALLVTLALTAITVWSASDDIEAELAARAKAALADVGVSGGQVSFSGRDASLAGFPPDKAAQAIDAIQRIDGVRTVEISGDTAPPAGPVTTSGEPPAPPAPPSPSPSPTPTSVKPTDKAGFQAEIDRLLAATPITFEPDTTDLTPDGERGALEIAKLLTDAPRDLKFRITGSVATGSDRKLALNRALTVERLLERNGVKRDQAYSPQRKNSDGASGEGRRVDITAEQR</sequence>
<dbReference type="InterPro" id="IPR036737">
    <property type="entry name" value="OmpA-like_sf"/>
</dbReference>
<dbReference type="Proteomes" id="UP000028492">
    <property type="component" value="Chromosome"/>
</dbReference>